<dbReference type="Pfam" id="PF01322">
    <property type="entry name" value="Cytochrom_C_2"/>
    <property type="match status" value="1"/>
</dbReference>
<dbReference type="PROSITE" id="PS51009">
    <property type="entry name" value="CYTCII"/>
    <property type="match status" value="1"/>
</dbReference>
<dbReference type="InterPro" id="IPR002321">
    <property type="entry name" value="Cyt_c_II"/>
</dbReference>
<dbReference type="GO" id="GO:0022900">
    <property type="term" value="P:electron transport chain"/>
    <property type="evidence" value="ECO:0007669"/>
    <property type="project" value="InterPro"/>
</dbReference>
<gene>
    <name evidence="1" type="ORF">QPJ95_06795</name>
</gene>
<dbReference type="GO" id="GO:0020037">
    <property type="term" value="F:heme binding"/>
    <property type="evidence" value="ECO:0007669"/>
    <property type="project" value="InterPro"/>
</dbReference>
<keyword evidence="2" id="KW-1185">Reference proteome</keyword>
<dbReference type="Proteomes" id="UP001238334">
    <property type="component" value="Chromosome"/>
</dbReference>
<dbReference type="EMBL" id="CP127247">
    <property type="protein sequence ID" value="WIY26618.1"/>
    <property type="molecule type" value="Genomic_DNA"/>
</dbReference>
<dbReference type="GO" id="GO:0009055">
    <property type="term" value="F:electron transfer activity"/>
    <property type="evidence" value="ECO:0007669"/>
    <property type="project" value="InterPro"/>
</dbReference>
<dbReference type="GO" id="GO:0005506">
    <property type="term" value="F:iron ion binding"/>
    <property type="evidence" value="ECO:0007669"/>
    <property type="project" value="InterPro"/>
</dbReference>
<reference evidence="1 2" key="1">
    <citation type="submission" date="2023-06" db="EMBL/GenBank/DDBJ databases">
        <title>Parasedimentitalea psychrophila sp. nov., a psychrophilic bacterium isolated from deep-sea sediment.</title>
        <authorList>
            <person name="Li A."/>
        </authorList>
    </citation>
    <scope>NUCLEOTIDE SEQUENCE [LARGE SCALE GENOMIC DNA]</scope>
    <source>
        <strain evidence="1 2">QS115</strain>
    </source>
</reference>
<protein>
    <submittedName>
        <fullName evidence="1">Cytochrome c</fullName>
    </submittedName>
</protein>
<organism evidence="1 2">
    <name type="scientific">Parasedimentitalea psychrophila</name>
    <dbReference type="NCBI Taxonomy" id="2997337"/>
    <lineage>
        <taxon>Bacteria</taxon>
        <taxon>Pseudomonadati</taxon>
        <taxon>Pseudomonadota</taxon>
        <taxon>Alphaproteobacteria</taxon>
        <taxon>Rhodobacterales</taxon>
        <taxon>Paracoccaceae</taxon>
        <taxon>Parasedimentitalea</taxon>
    </lineage>
</organism>
<dbReference type="AlphaFoldDB" id="A0A9Y2L1V9"/>
<dbReference type="KEGG" id="ppso:QPJ95_06795"/>
<evidence type="ECO:0000313" key="2">
    <source>
        <dbReference type="Proteomes" id="UP001238334"/>
    </source>
</evidence>
<dbReference type="Gene3D" id="1.20.120.10">
    <property type="entry name" value="Cytochrome c/b562"/>
    <property type="match status" value="1"/>
</dbReference>
<evidence type="ECO:0000313" key="1">
    <source>
        <dbReference type="EMBL" id="WIY26618.1"/>
    </source>
</evidence>
<dbReference type="RefSeq" id="WP_270917649.1">
    <property type="nucleotide sequence ID" value="NZ_CP127247.1"/>
</dbReference>
<proteinExistence type="predicted"/>
<dbReference type="InterPro" id="IPR010980">
    <property type="entry name" value="Cyt_c/b562"/>
</dbReference>
<sequence>MNHKLSHRISHRVFHLLALVILVGSLGLTAPALTAQAPITNKNVKKRIALMLSAQDAVAILGDMMAGRMVFNAAKARAARRVLVQTSSRISRRFRTPHQDPQSHARPEIWTYWDDFSARAEISEQAARQLSVSSLNGLRHSLPNLLHSCLSCHQRFRVEPNEFITH</sequence>
<dbReference type="SUPFAM" id="SSF47175">
    <property type="entry name" value="Cytochromes"/>
    <property type="match status" value="1"/>
</dbReference>
<name>A0A9Y2L1V9_9RHOB</name>
<accession>A0A9Y2L1V9</accession>